<evidence type="ECO:0000256" key="2">
    <source>
        <dbReference type="ARBA" id="ARBA00009784"/>
    </source>
</evidence>
<organism evidence="8 9">
    <name type="scientific">Trebonia kvetii</name>
    <dbReference type="NCBI Taxonomy" id="2480626"/>
    <lineage>
        <taxon>Bacteria</taxon>
        <taxon>Bacillati</taxon>
        <taxon>Actinomycetota</taxon>
        <taxon>Actinomycetes</taxon>
        <taxon>Streptosporangiales</taxon>
        <taxon>Treboniaceae</taxon>
        <taxon>Trebonia</taxon>
    </lineage>
</organism>
<dbReference type="PANTHER" id="PTHR33508">
    <property type="entry name" value="UPF0056 MEMBRANE PROTEIN YHCE"/>
    <property type="match status" value="1"/>
</dbReference>
<feature type="transmembrane region" description="Helical" evidence="7">
    <location>
        <begin position="44"/>
        <end position="68"/>
    </location>
</feature>
<evidence type="ECO:0000313" key="9">
    <source>
        <dbReference type="Proteomes" id="UP000460272"/>
    </source>
</evidence>
<dbReference type="EMBL" id="RPFW01000001">
    <property type="protein sequence ID" value="TVZ07047.1"/>
    <property type="molecule type" value="Genomic_DNA"/>
</dbReference>
<protein>
    <submittedName>
        <fullName evidence="8">MarC family protein</fullName>
    </submittedName>
</protein>
<dbReference type="Proteomes" id="UP000460272">
    <property type="component" value="Unassembled WGS sequence"/>
</dbReference>
<evidence type="ECO:0000256" key="5">
    <source>
        <dbReference type="ARBA" id="ARBA00022989"/>
    </source>
</evidence>
<comment type="similarity">
    <text evidence="2">Belongs to the UPF0056 (MarC) family.</text>
</comment>
<keyword evidence="5 7" id="KW-1133">Transmembrane helix</keyword>
<gene>
    <name evidence="8" type="ORF">EAS64_06915</name>
</gene>
<evidence type="ECO:0000256" key="6">
    <source>
        <dbReference type="ARBA" id="ARBA00023136"/>
    </source>
</evidence>
<dbReference type="InterPro" id="IPR002771">
    <property type="entry name" value="Multi_antbiot-R_MarC"/>
</dbReference>
<keyword evidence="3" id="KW-1003">Cell membrane</keyword>
<name>A0A6P2C7R0_9ACTN</name>
<evidence type="ECO:0000313" key="8">
    <source>
        <dbReference type="EMBL" id="TVZ07047.1"/>
    </source>
</evidence>
<evidence type="ECO:0000256" key="1">
    <source>
        <dbReference type="ARBA" id="ARBA00004651"/>
    </source>
</evidence>
<evidence type="ECO:0000256" key="4">
    <source>
        <dbReference type="ARBA" id="ARBA00022692"/>
    </source>
</evidence>
<dbReference type="AlphaFoldDB" id="A0A6P2C7R0"/>
<accession>A0A6P2C7R0</accession>
<feature type="transmembrane region" description="Helical" evidence="7">
    <location>
        <begin position="130"/>
        <end position="150"/>
    </location>
</feature>
<comment type="caution">
    <text evidence="8">The sequence shown here is derived from an EMBL/GenBank/DDBJ whole genome shotgun (WGS) entry which is preliminary data.</text>
</comment>
<sequence length="227" mass="23284">MIVGMSSLNFADMVVTFLALLGPQKVLLAFGRIARTLDRHSLHVVIVTTAAAAICIGVVCDLTAPWLATFFHISNAGVQLAGGLIFFVYALCMVLGIHFDVTEPGAGAGTGGTGAGGTEADPTHPVTSGFRAMLLPFVVSPLAVAAALEISLSSADWTGRWLVAGAFTLVAIIDAGCALLFAPLLGRAHEVVLDALSRLLSVLLAAVGVELFLGGLTTLGVLHASNH</sequence>
<keyword evidence="6 7" id="KW-0472">Membrane</keyword>
<evidence type="ECO:0000256" key="7">
    <source>
        <dbReference type="SAM" id="Phobius"/>
    </source>
</evidence>
<dbReference type="PANTHER" id="PTHR33508:SF1">
    <property type="entry name" value="UPF0056 MEMBRANE PROTEIN YHCE"/>
    <property type="match status" value="1"/>
</dbReference>
<comment type="subcellular location">
    <subcellularLocation>
        <location evidence="1">Cell membrane</location>
        <topology evidence="1">Multi-pass membrane protein</topology>
    </subcellularLocation>
</comment>
<dbReference type="OrthoDB" id="3869309at2"/>
<reference evidence="8 9" key="1">
    <citation type="submission" date="2018-11" db="EMBL/GenBank/DDBJ databases">
        <title>Trebonia kvetii gen.nov., sp.nov., a novel acidophilic actinobacterium, and proposal of the new actinobacterial family Treboniaceae fam. nov.</title>
        <authorList>
            <person name="Rapoport D."/>
            <person name="Sagova-Mareckova M."/>
            <person name="Sedlacek I."/>
            <person name="Provaznik J."/>
            <person name="Kralova S."/>
            <person name="Pavlinic D."/>
            <person name="Benes V."/>
            <person name="Kopecky J."/>
        </authorList>
    </citation>
    <scope>NUCLEOTIDE SEQUENCE [LARGE SCALE GENOMIC DNA]</scope>
    <source>
        <strain evidence="8 9">15Tr583</strain>
    </source>
</reference>
<dbReference type="GO" id="GO:0005886">
    <property type="term" value="C:plasma membrane"/>
    <property type="evidence" value="ECO:0007669"/>
    <property type="project" value="UniProtKB-SubCell"/>
</dbReference>
<keyword evidence="4 7" id="KW-0812">Transmembrane</keyword>
<proteinExistence type="inferred from homology"/>
<evidence type="ECO:0000256" key="3">
    <source>
        <dbReference type="ARBA" id="ARBA00022475"/>
    </source>
</evidence>
<feature type="transmembrane region" description="Helical" evidence="7">
    <location>
        <begin position="202"/>
        <end position="222"/>
    </location>
</feature>
<keyword evidence="9" id="KW-1185">Reference proteome</keyword>
<feature type="transmembrane region" description="Helical" evidence="7">
    <location>
        <begin position="162"/>
        <end position="182"/>
    </location>
</feature>
<feature type="transmembrane region" description="Helical" evidence="7">
    <location>
        <begin position="80"/>
        <end position="99"/>
    </location>
</feature>